<feature type="signal peptide" evidence="1">
    <location>
        <begin position="1"/>
        <end position="18"/>
    </location>
</feature>
<gene>
    <name evidence="3" type="ORF">SAMN05421741_13614</name>
</gene>
<name>A0A1I5G6L9_9FLAO</name>
<protein>
    <recommendedName>
        <fullName evidence="2">DUF6705 domain-containing protein</fullName>
    </recommendedName>
</protein>
<dbReference type="Proteomes" id="UP000199036">
    <property type="component" value="Unassembled WGS sequence"/>
</dbReference>
<reference evidence="4" key="1">
    <citation type="submission" date="2016-10" db="EMBL/GenBank/DDBJ databases">
        <authorList>
            <person name="Varghese N."/>
            <person name="Submissions S."/>
        </authorList>
    </citation>
    <scope>NUCLEOTIDE SEQUENCE [LARGE SCALE GENOMIC DNA]</scope>
    <source>
        <strain evidence="4">DS-12</strain>
    </source>
</reference>
<dbReference type="EMBL" id="FOVI01000036">
    <property type="protein sequence ID" value="SFO31677.1"/>
    <property type="molecule type" value="Genomic_DNA"/>
</dbReference>
<keyword evidence="4" id="KW-1185">Reference proteome</keyword>
<accession>A0A1I5G6L9</accession>
<evidence type="ECO:0000259" key="2">
    <source>
        <dbReference type="Pfam" id="PF20448"/>
    </source>
</evidence>
<dbReference type="AlphaFoldDB" id="A0A1I5G6L9"/>
<evidence type="ECO:0000313" key="4">
    <source>
        <dbReference type="Proteomes" id="UP000199036"/>
    </source>
</evidence>
<organism evidence="3 4">
    <name type="scientific">Paenimyroides ummariense</name>
    <dbReference type="NCBI Taxonomy" id="913024"/>
    <lineage>
        <taxon>Bacteria</taxon>
        <taxon>Pseudomonadati</taxon>
        <taxon>Bacteroidota</taxon>
        <taxon>Flavobacteriia</taxon>
        <taxon>Flavobacteriales</taxon>
        <taxon>Flavobacteriaceae</taxon>
        <taxon>Paenimyroides</taxon>
    </lineage>
</organism>
<feature type="chain" id="PRO_5011436304" description="DUF6705 domain-containing protein" evidence="1">
    <location>
        <begin position="19"/>
        <end position="216"/>
    </location>
</feature>
<dbReference type="RefSeq" id="WP_143095690.1">
    <property type="nucleotide sequence ID" value="NZ_FOVI01000036.1"/>
</dbReference>
<evidence type="ECO:0000313" key="3">
    <source>
        <dbReference type="EMBL" id="SFO31677.1"/>
    </source>
</evidence>
<dbReference type="STRING" id="913024.SAMN05421741_13614"/>
<dbReference type="OrthoDB" id="1261237at2"/>
<sequence>MKKYILILFSFFTLNSFAQFTTVDMFNVPSNIGVSENGYYYKDVSGYFNQFVGTWQYQNGTTTYTLQFKKQTFIKSYPHVNKTYQRDYLIGALKVVKNGVLIYNDLPTLNLNLTHAVKYKIFSMTRAENFSNCYMCTYPNQRLHLSYSEPNNDNYAFEDLGFMMHTYTQNGVVKLRVDFLDQTSPSDYTNFKDPDSPPTKTSIFMDFGIFDFVKVP</sequence>
<dbReference type="InterPro" id="IPR046551">
    <property type="entry name" value="DUF6705"/>
</dbReference>
<feature type="domain" description="DUF6705" evidence="2">
    <location>
        <begin position="1"/>
        <end position="158"/>
    </location>
</feature>
<dbReference type="Pfam" id="PF20448">
    <property type="entry name" value="DUF6705"/>
    <property type="match status" value="1"/>
</dbReference>
<proteinExistence type="predicted"/>
<evidence type="ECO:0000256" key="1">
    <source>
        <dbReference type="SAM" id="SignalP"/>
    </source>
</evidence>
<keyword evidence="1" id="KW-0732">Signal</keyword>